<feature type="non-terminal residue" evidence="3">
    <location>
        <position position="1"/>
    </location>
</feature>
<dbReference type="Pfam" id="PF20434">
    <property type="entry name" value="BD-FAE"/>
    <property type="match status" value="1"/>
</dbReference>
<dbReference type="GO" id="GO:0016787">
    <property type="term" value="F:hydrolase activity"/>
    <property type="evidence" value="ECO:0007669"/>
    <property type="project" value="UniProtKB-KW"/>
</dbReference>
<dbReference type="Proteomes" id="UP000267821">
    <property type="component" value="Unassembled WGS sequence"/>
</dbReference>
<dbReference type="OrthoDB" id="420264at2759"/>
<dbReference type="FunCoup" id="A0A3N4M033">
    <property type="interactions" value="128"/>
</dbReference>
<dbReference type="PANTHER" id="PTHR48081">
    <property type="entry name" value="AB HYDROLASE SUPERFAMILY PROTEIN C4A8.06C"/>
    <property type="match status" value="1"/>
</dbReference>
<dbReference type="InterPro" id="IPR049492">
    <property type="entry name" value="BD-FAE-like_dom"/>
</dbReference>
<proteinExistence type="predicted"/>
<dbReference type="AlphaFoldDB" id="A0A3N4M033"/>
<protein>
    <submittedName>
        <fullName evidence="3">Alpha/beta-hydrolase</fullName>
    </submittedName>
</protein>
<dbReference type="PANTHER" id="PTHR48081:SF33">
    <property type="entry name" value="KYNURENINE FORMAMIDASE"/>
    <property type="match status" value="1"/>
</dbReference>
<dbReference type="Gene3D" id="3.40.50.1820">
    <property type="entry name" value="alpha/beta hydrolase"/>
    <property type="match status" value="1"/>
</dbReference>
<dbReference type="STRING" id="1051890.A0A3N4M033"/>
<evidence type="ECO:0000313" key="3">
    <source>
        <dbReference type="EMBL" id="RPB28420.1"/>
    </source>
</evidence>
<dbReference type="EMBL" id="ML121529">
    <property type="protein sequence ID" value="RPB28420.1"/>
    <property type="molecule type" value="Genomic_DNA"/>
</dbReference>
<keyword evidence="4" id="KW-1185">Reference proteome</keyword>
<gene>
    <name evidence="3" type="ORF">L211DRAFT_758788</name>
</gene>
<name>A0A3N4M033_9PEZI</name>
<dbReference type="InterPro" id="IPR050300">
    <property type="entry name" value="GDXG_lipolytic_enzyme"/>
</dbReference>
<feature type="domain" description="BD-FAE-like" evidence="2">
    <location>
        <begin position="8"/>
        <end position="113"/>
    </location>
</feature>
<dbReference type="InterPro" id="IPR029058">
    <property type="entry name" value="AB_hydrolase_fold"/>
</dbReference>
<accession>A0A3N4M033</accession>
<evidence type="ECO:0000313" key="4">
    <source>
        <dbReference type="Proteomes" id="UP000267821"/>
    </source>
</evidence>
<evidence type="ECO:0000256" key="1">
    <source>
        <dbReference type="ARBA" id="ARBA00022801"/>
    </source>
</evidence>
<organism evidence="3 4">
    <name type="scientific">Terfezia boudieri ATCC MYA-4762</name>
    <dbReference type="NCBI Taxonomy" id="1051890"/>
    <lineage>
        <taxon>Eukaryota</taxon>
        <taxon>Fungi</taxon>
        <taxon>Dikarya</taxon>
        <taxon>Ascomycota</taxon>
        <taxon>Pezizomycotina</taxon>
        <taxon>Pezizomycetes</taxon>
        <taxon>Pezizales</taxon>
        <taxon>Pezizaceae</taxon>
        <taxon>Terfezia</taxon>
    </lineage>
</organism>
<feature type="non-terminal residue" evidence="3">
    <location>
        <position position="159"/>
    </location>
</feature>
<reference evidence="3 4" key="1">
    <citation type="journal article" date="2018" name="Nat. Ecol. Evol.">
        <title>Pezizomycetes genomes reveal the molecular basis of ectomycorrhizal truffle lifestyle.</title>
        <authorList>
            <person name="Murat C."/>
            <person name="Payen T."/>
            <person name="Noel B."/>
            <person name="Kuo A."/>
            <person name="Morin E."/>
            <person name="Chen J."/>
            <person name="Kohler A."/>
            <person name="Krizsan K."/>
            <person name="Balestrini R."/>
            <person name="Da Silva C."/>
            <person name="Montanini B."/>
            <person name="Hainaut M."/>
            <person name="Levati E."/>
            <person name="Barry K.W."/>
            <person name="Belfiori B."/>
            <person name="Cichocki N."/>
            <person name="Clum A."/>
            <person name="Dockter R.B."/>
            <person name="Fauchery L."/>
            <person name="Guy J."/>
            <person name="Iotti M."/>
            <person name="Le Tacon F."/>
            <person name="Lindquist E.A."/>
            <person name="Lipzen A."/>
            <person name="Malagnac F."/>
            <person name="Mello A."/>
            <person name="Molinier V."/>
            <person name="Miyauchi S."/>
            <person name="Poulain J."/>
            <person name="Riccioni C."/>
            <person name="Rubini A."/>
            <person name="Sitrit Y."/>
            <person name="Splivallo R."/>
            <person name="Traeger S."/>
            <person name="Wang M."/>
            <person name="Zifcakova L."/>
            <person name="Wipf D."/>
            <person name="Zambonelli A."/>
            <person name="Paolocci F."/>
            <person name="Nowrousian M."/>
            <person name="Ottonello S."/>
            <person name="Baldrian P."/>
            <person name="Spatafora J.W."/>
            <person name="Henrissat B."/>
            <person name="Nagy L.G."/>
            <person name="Aury J.M."/>
            <person name="Wincker P."/>
            <person name="Grigoriev I.V."/>
            <person name="Bonfante P."/>
            <person name="Martin F.M."/>
        </authorList>
    </citation>
    <scope>NUCLEOTIDE SEQUENCE [LARGE SCALE GENOMIC DNA]</scope>
    <source>
        <strain evidence="3 4">ATCC MYA-4762</strain>
    </source>
</reference>
<dbReference type="SUPFAM" id="SSF53474">
    <property type="entry name" value="alpha/beta-Hydrolases"/>
    <property type="match status" value="1"/>
</dbReference>
<evidence type="ECO:0000259" key="2">
    <source>
        <dbReference type="Pfam" id="PF20434"/>
    </source>
</evidence>
<sequence>STHPFHTLDVWYPNPTDKALWAIFIHGGAWCDPTQIKTQGHAILTHLLSRFPLLNAASIDYRLSPHPTHAAVGETVNHPAHLEDVRAALKFLNDTYQMRNYILIGHSAGATLCFQILGSGTPCTGLLPKAVIGLAGIYDLRGLVEEYPDYRGFVEGAFG</sequence>
<keyword evidence="1 3" id="KW-0378">Hydrolase</keyword>
<dbReference type="InParanoid" id="A0A3N4M033"/>